<dbReference type="Proteomes" id="UP000239156">
    <property type="component" value="Unassembled WGS sequence"/>
</dbReference>
<sequence>MGNSTSHYLKNKNGSNKLYQSISVFESGSISLANFSEVHQVGIELEAESELQNGKAISTLWNELVDGISLVMDLIQEMSTKGKWDLHTLLVEYTVLSRSKKSKAVDYQTFISKIVRVLHMMTAHFEELEALIINTRRSKAVVQFALYSITKQLQFESEARGLTRWLVSHFRGDRAFLRRQAGIKLTRVALQRASKVSKYLSEIEKQVKYYKDNIIAIHDSMTLEQDAGCRKSRFPFCLVFLESIFNVELD</sequence>
<evidence type="ECO:0000313" key="2">
    <source>
        <dbReference type="Proteomes" id="UP000239156"/>
    </source>
</evidence>
<organism evidence="1 2">
    <name type="scientific">Puccinia striiformis</name>
    <dbReference type="NCBI Taxonomy" id="27350"/>
    <lineage>
        <taxon>Eukaryota</taxon>
        <taxon>Fungi</taxon>
        <taxon>Dikarya</taxon>
        <taxon>Basidiomycota</taxon>
        <taxon>Pucciniomycotina</taxon>
        <taxon>Pucciniomycetes</taxon>
        <taxon>Pucciniales</taxon>
        <taxon>Pucciniaceae</taxon>
        <taxon>Puccinia</taxon>
    </lineage>
</organism>
<keyword evidence="2" id="KW-1185">Reference proteome</keyword>
<protein>
    <submittedName>
        <fullName evidence="1">Uncharacterized protein</fullName>
    </submittedName>
</protein>
<dbReference type="VEuPathDB" id="FungiDB:PSHT_10393"/>
<reference evidence="1" key="1">
    <citation type="submission" date="2017-12" db="EMBL/GenBank/DDBJ databases">
        <title>Gene loss provides genomic basis for host adaptation in cereal stripe rust fungi.</title>
        <authorList>
            <person name="Xia C."/>
        </authorList>
    </citation>
    <scope>NUCLEOTIDE SEQUENCE [LARGE SCALE GENOMIC DNA]</scope>
    <source>
        <strain evidence="1">93-210</strain>
    </source>
</reference>
<comment type="caution">
    <text evidence="1">The sequence shown here is derived from an EMBL/GenBank/DDBJ whole genome shotgun (WGS) entry which is preliminary data.</text>
</comment>
<accession>A0A2S4W7G3</accession>
<dbReference type="EMBL" id="PKSL01000002">
    <property type="protein sequence ID" value="POW17696.1"/>
    <property type="molecule type" value="Genomic_DNA"/>
</dbReference>
<dbReference type="AlphaFoldDB" id="A0A2S4W7G3"/>
<dbReference type="VEuPathDB" id="FungiDB:PSTT_00295"/>
<name>A0A2S4W7G3_9BASI</name>
<evidence type="ECO:0000313" key="1">
    <source>
        <dbReference type="EMBL" id="POW17696.1"/>
    </source>
</evidence>
<gene>
    <name evidence="1" type="ORF">PSTT_00295</name>
</gene>
<proteinExistence type="predicted"/>